<accession>A0A8H9YNB5</accession>
<evidence type="ECO:0000256" key="1">
    <source>
        <dbReference type="SAM" id="SignalP"/>
    </source>
</evidence>
<proteinExistence type="predicted"/>
<reference evidence="2" key="1">
    <citation type="journal article" date="2020" name="Microorganisms">
        <title>Reliable Identification of Environmental Pseudomonas Isolates Using the rpoD Gene.</title>
        <authorList>
            <consortium name="The Broad Institute Genome Sequencing Platform"/>
            <person name="Girard L."/>
            <person name="Lood C."/>
            <person name="Rokni-Zadeh H."/>
            <person name="van Noort V."/>
            <person name="Lavigne R."/>
            <person name="De Mot R."/>
        </authorList>
    </citation>
    <scope>NUCLEOTIDE SEQUENCE [LARGE SCALE GENOMIC DNA]</scope>
    <source>
        <strain evidence="2">SWRI145</strain>
    </source>
</reference>
<sequence length="260" mass="28411">MKSFILASLLVLFSLPVFSSKVPVLTSVTFIRHSETGASFYGITQQVIEVGSRGDIVMPTRQYVGILAKQYDTGTVYKSLVVSDAAMETNNVYEDKTYSYFSLKTYNDLGVKNQTTFRATSASCAGWGYQRAPYVMWGEQSLPFGCTVIPPTNEWCKITTPEILLDHGTITLKQAEGSTAIANVGVECSTEIAVTFNLVTEDDYIYLDEGQSQITVNNQPLNTSVNMSKGSSSLTVKDLLTGVTTEGFHTGSSVLVMMPY</sequence>
<gene>
    <name evidence="2" type="ORF">HU722_09265</name>
</gene>
<dbReference type="GO" id="GO:0007155">
    <property type="term" value="P:cell adhesion"/>
    <property type="evidence" value="ECO:0007669"/>
    <property type="project" value="InterPro"/>
</dbReference>
<evidence type="ECO:0000313" key="2">
    <source>
        <dbReference type="EMBL" id="MBC3291711.1"/>
    </source>
</evidence>
<feature type="signal peptide" evidence="1">
    <location>
        <begin position="1"/>
        <end position="19"/>
    </location>
</feature>
<protein>
    <recommendedName>
        <fullName evidence="3">Lipoprotein</fullName>
    </recommendedName>
</protein>
<evidence type="ECO:0008006" key="3">
    <source>
        <dbReference type="Google" id="ProtNLM"/>
    </source>
</evidence>
<name>A0A8H9YNB5_9PSED</name>
<dbReference type="AlphaFoldDB" id="A0A8H9YNB5"/>
<organism evidence="2">
    <name type="scientific">Pseudomonas tritici</name>
    <dbReference type="NCBI Taxonomy" id="2745518"/>
    <lineage>
        <taxon>Bacteria</taxon>
        <taxon>Pseudomonadati</taxon>
        <taxon>Pseudomonadota</taxon>
        <taxon>Gammaproteobacteria</taxon>
        <taxon>Pseudomonadales</taxon>
        <taxon>Pseudomonadaceae</taxon>
        <taxon>Pseudomonas</taxon>
    </lineage>
</organism>
<keyword evidence="1" id="KW-0732">Signal</keyword>
<comment type="caution">
    <text evidence="2">The sequence shown here is derived from an EMBL/GenBank/DDBJ whole genome shotgun (WGS) entry which is preliminary data.</text>
</comment>
<dbReference type="GO" id="GO:0009289">
    <property type="term" value="C:pilus"/>
    <property type="evidence" value="ECO:0007669"/>
    <property type="project" value="InterPro"/>
</dbReference>
<dbReference type="InterPro" id="IPR036937">
    <property type="entry name" value="Adhesion_dom_fimbrial_sf"/>
</dbReference>
<dbReference type="EMBL" id="JABWQF010000004">
    <property type="protein sequence ID" value="MBC3291711.1"/>
    <property type="molecule type" value="Genomic_DNA"/>
</dbReference>
<dbReference type="Gene3D" id="2.60.40.1090">
    <property type="entry name" value="Fimbrial-type adhesion domain"/>
    <property type="match status" value="1"/>
</dbReference>
<feature type="chain" id="PRO_5034410795" description="Lipoprotein" evidence="1">
    <location>
        <begin position="20"/>
        <end position="260"/>
    </location>
</feature>